<evidence type="ECO:0000313" key="1">
    <source>
        <dbReference type="EMBL" id="KAF2671378.1"/>
    </source>
</evidence>
<accession>A0A6A6UJY3</accession>
<evidence type="ECO:0000313" key="2">
    <source>
        <dbReference type="Proteomes" id="UP000799302"/>
    </source>
</evidence>
<proteinExistence type="predicted"/>
<keyword evidence="2" id="KW-1185">Reference proteome</keyword>
<name>A0A6A6UJY3_9PEZI</name>
<dbReference type="AlphaFoldDB" id="A0A6A6UJY3"/>
<dbReference type="EMBL" id="MU004233">
    <property type="protein sequence ID" value="KAF2671378.1"/>
    <property type="molecule type" value="Genomic_DNA"/>
</dbReference>
<dbReference type="Proteomes" id="UP000799302">
    <property type="component" value="Unassembled WGS sequence"/>
</dbReference>
<gene>
    <name evidence="1" type="ORF">BT63DRAFT_453775</name>
</gene>
<organism evidence="1 2">
    <name type="scientific">Microthyrium microscopicum</name>
    <dbReference type="NCBI Taxonomy" id="703497"/>
    <lineage>
        <taxon>Eukaryota</taxon>
        <taxon>Fungi</taxon>
        <taxon>Dikarya</taxon>
        <taxon>Ascomycota</taxon>
        <taxon>Pezizomycotina</taxon>
        <taxon>Dothideomycetes</taxon>
        <taxon>Dothideomycetes incertae sedis</taxon>
        <taxon>Microthyriales</taxon>
        <taxon>Microthyriaceae</taxon>
        <taxon>Microthyrium</taxon>
    </lineage>
</organism>
<sequence length="184" mass="19967">MATTIHYASEVSIRVFKVYGTGTPTLGATVQSPATRVGGLAGWRTHYFAVGLAALSLILHLKPPCMSMTVAGDASKIYDSPPATQLYSTINLGEDERVHAKPGTARLVPSYPCFQKPRMELAIAAYRTASIVAICPGICTTHQANKQLFLDFARTAHHKASRPRHVYSCTVTPFGRVPNADMHR</sequence>
<protein>
    <submittedName>
        <fullName evidence="1">Uncharacterized protein</fullName>
    </submittedName>
</protein>
<reference evidence="1" key="1">
    <citation type="journal article" date="2020" name="Stud. Mycol.">
        <title>101 Dothideomycetes genomes: a test case for predicting lifestyles and emergence of pathogens.</title>
        <authorList>
            <person name="Haridas S."/>
            <person name="Albert R."/>
            <person name="Binder M."/>
            <person name="Bloem J."/>
            <person name="Labutti K."/>
            <person name="Salamov A."/>
            <person name="Andreopoulos B."/>
            <person name="Baker S."/>
            <person name="Barry K."/>
            <person name="Bills G."/>
            <person name="Bluhm B."/>
            <person name="Cannon C."/>
            <person name="Castanera R."/>
            <person name="Culley D."/>
            <person name="Daum C."/>
            <person name="Ezra D."/>
            <person name="Gonzalez J."/>
            <person name="Henrissat B."/>
            <person name="Kuo A."/>
            <person name="Liang C."/>
            <person name="Lipzen A."/>
            <person name="Lutzoni F."/>
            <person name="Magnuson J."/>
            <person name="Mondo S."/>
            <person name="Nolan M."/>
            <person name="Ohm R."/>
            <person name="Pangilinan J."/>
            <person name="Park H.-J."/>
            <person name="Ramirez L."/>
            <person name="Alfaro M."/>
            <person name="Sun H."/>
            <person name="Tritt A."/>
            <person name="Yoshinaga Y."/>
            <person name="Zwiers L.-H."/>
            <person name="Turgeon B."/>
            <person name="Goodwin S."/>
            <person name="Spatafora J."/>
            <person name="Crous P."/>
            <person name="Grigoriev I."/>
        </authorList>
    </citation>
    <scope>NUCLEOTIDE SEQUENCE</scope>
    <source>
        <strain evidence="1">CBS 115976</strain>
    </source>
</reference>